<dbReference type="GO" id="GO:0016887">
    <property type="term" value="F:ATP hydrolysis activity"/>
    <property type="evidence" value="ECO:0007669"/>
    <property type="project" value="InterPro"/>
</dbReference>
<dbReference type="InterPro" id="IPR003439">
    <property type="entry name" value="ABC_transporter-like_ATP-bd"/>
</dbReference>
<dbReference type="eggNOG" id="COG1136">
    <property type="taxonomic scope" value="Bacteria"/>
</dbReference>
<dbReference type="InterPro" id="IPR019895">
    <property type="entry name" value="L_ocin_972_ABC"/>
</dbReference>
<keyword evidence="2" id="KW-0813">Transport</keyword>
<gene>
    <name evidence="6" type="ORF">TCEL_00987</name>
</gene>
<evidence type="ECO:0000256" key="3">
    <source>
        <dbReference type="ARBA" id="ARBA00022741"/>
    </source>
</evidence>
<evidence type="ECO:0000256" key="1">
    <source>
        <dbReference type="ARBA" id="ARBA00005417"/>
    </source>
</evidence>
<dbReference type="SUPFAM" id="SSF52540">
    <property type="entry name" value="P-loop containing nucleoside triphosphate hydrolases"/>
    <property type="match status" value="1"/>
</dbReference>
<sequence length="210" mass="23804">MCLIKLENIYKTYSGKKIFEGFNLEIKKGEFLGIMGPSGSGKTTLLNIIGLLEECDEGKVIIYGEEIKISDRKKVRNLLKNKIGYLFQNFALIDDLTVYENLKIVLENKDNESNRKIMLEALDKVQLGDILDKKIYELSGGEQQRVAIARLILKKSEIILADEPTGSLDKVNSKKIMELLKELHSQGKTIIIVTHDENIISYCSRIINLV</sequence>
<name>R7RTY0_9CLOT</name>
<dbReference type="HOGENOM" id="CLU_000604_1_22_9"/>
<comment type="similarity">
    <text evidence="1">Belongs to the ABC transporter superfamily.</text>
</comment>
<dbReference type="Gene3D" id="3.40.50.300">
    <property type="entry name" value="P-loop containing nucleotide triphosphate hydrolases"/>
    <property type="match status" value="1"/>
</dbReference>
<evidence type="ECO:0000313" key="7">
    <source>
        <dbReference type="Proteomes" id="UP000014923"/>
    </source>
</evidence>
<accession>R7RTY0</accession>
<keyword evidence="3" id="KW-0547">Nucleotide-binding</keyword>
<reference evidence="6" key="1">
    <citation type="submission" date="2013-03" db="EMBL/GenBank/DDBJ databases">
        <title>Draft genome sequence of the hydrogen-ethanol-producing anaerobic alkalithermophilic Caloramator celere.</title>
        <authorList>
            <person name="Ciranna A."/>
            <person name="Larjo A."/>
            <person name="Kivisto A."/>
            <person name="Santala V."/>
            <person name="Roos C."/>
            <person name="Karp M."/>
        </authorList>
    </citation>
    <scope>NUCLEOTIDE SEQUENCE [LARGE SCALE GENOMIC DNA]</scope>
    <source>
        <strain evidence="6">DSM 8682</strain>
    </source>
</reference>
<dbReference type="InterPro" id="IPR003593">
    <property type="entry name" value="AAA+_ATPase"/>
</dbReference>
<dbReference type="Proteomes" id="UP000014923">
    <property type="component" value="Unassembled WGS sequence"/>
</dbReference>
<dbReference type="GO" id="GO:0005524">
    <property type="term" value="F:ATP binding"/>
    <property type="evidence" value="ECO:0007669"/>
    <property type="project" value="UniProtKB-KW"/>
</dbReference>
<evidence type="ECO:0000256" key="4">
    <source>
        <dbReference type="ARBA" id="ARBA00022840"/>
    </source>
</evidence>
<dbReference type="RefSeq" id="WP_018663489.1">
    <property type="nucleotide sequence ID" value="NZ_HF952018.1"/>
</dbReference>
<proteinExistence type="inferred from homology"/>
<dbReference type="PANTHER" id="PTHR42798">
    <property type="entry name" value="LIPOPROTEIN-RELEASING SYSTEM ATP-BINDING PROTEIN LOLD"/>
    <property type="match status" value="1"/>
</dbReference>
<evidence type="ECO:0000259" key="5">
    <source>
        <dbReference type="PROSITE" id="PS50893"/>
    </source>
</evidence>
<dbReference type="OrthoDB" id="9802264at2"/>
<dbReference type="PANTHER" id="PTHR42798:SF4">
    <property type="entry name" value="ABC TRANSPORTER DOMAIN-CONTAINING PROTEIN"/>
    <property type="match status" value="1"/>
</dbReference>
<dbReference type="InterPro" id="IPR027417">
    <property type="entry name" value="P-loop_NTPase"/>
</dbReference>
<organism evidence="6 7">
    <name type="scientific">Thermobrachium celere DSM 8682</name>
    <dbReference type="NCBI Taxonomy" id="941824"/>
    <lineage>
        <taxon>Bacteria</taxon>
        <taxon>Bacillati</taxon>
        <taxon>Bacillota</taxon>
        <taxon>Clostridia</taxon>
        <taxon>Eubacteriales</taxon>
        <taxon>Clostridiaceae</taxon>
        <taxon>Thermobrachium</taxon>
    </lineage>
</organism>
<evidence type="ECO:0000256" key="2">
    <source>
        <dbReference type="ARBA" id="ARBA00022448"/>
    </source>
</evidence>
<keyword evidence="4 6" id="KW-0067">ATP-binding</keyword>
<dbReference type="PROSITE" id="PS50893">
    <property type="entry name" value="ABC_TRANSPORTER_2"/>
    <property type="match status" value="1"/>
</dbReference>
<dbReference type="Pfam" id="PF00005">
    <property type="entry name" value="ABC_tran"/>
    <property type="match status" value="1"/>
</dbReference>
<evidence type="ECO:0000313" key="6">
    <source>
        <dbReference type="EMBL" id="CDF58768.1"/>
    </source>
</evidence>
<protein>
    <submittedName>
        <fullName evidence="6">ABC transporter ATP-binding protein</fullName>
    </submittedName>
</protein>
<comment type="caution">
    <text evidence="6">The sequence shown here is derived from an EMBL/GenBank/DDBJ whole genome shotgun (WGS) entry which is preliminary data.</text>
</comment>
<dbReference type="NCBIfam" id="TIGR03608">
    <property type="entry name" value="L_ocin_972_ABC"/>
    <property type="match status" value="1"/>
</dbReference>
<dbReference type="CDD" id="cd03255">
    <property type="entry name" value="ABC_MJ0796_LolCDE_FtsE"/>
    <property type="match status" value="1"/>
</dbReference>
<dbReference type="InterPro" id="IPR017871">
    <property type="entry name" value="ABC_transporter-like_CS"/>
</dbReference>
<dbReference type="SMART" id="SM00382">
    <property type="entry name" value="AAA"/>
    <property type="match status" value="1"/>
</dbReference>
<dbReference type="AlphaFoldDB" id="R7RTY0"/>
<dbReference type="EMBL" id="CAVN010000100">
    <property type="protein sequence ID" value="CDF58768.1"/>
    <property type="molecule type" value="Genomic_DNA"/>
</dbReference>
<feature type="domain" description="ABC transporter" evidence="5">
    <location>
        <begin position="4"/>
        <end position="210"/>
    </location>
</feature>
<dbReference type="PROSITE" id="PS00211">
    <property type="entry name" value="ABC_TRANSPORTER_1"/>
    <property type="match status" value="1"/>
</dbReference>
<keyword evidence="7" id="KW-1185">Reference proteome</keyword>
<dbReference type="InterPro" id="IPR017911">
    <property type="entry name" value="MacB-like_ATP-bd"/>
</dbReference>